<feature type="transmembrane region" description="Helical" evidence="12">
    <location>
        <begin position="195"/>
        <end position="215"/>
    </location>
</feature>
<dbReference type="SMART" id="SM00086">
    <property type="entry name" value="PAC"/>
    <property type="match status" value="1"/>
</dbReference>
<dbReference type="PANTHER" id="PTHR43531">
    <property type="entry name" value="PROTEIN ICFG"/>
    <property type="match status" value="1"/>
</dbReference>
<comment type="caution">
    <text evidence="15">The sequence shown here is derived from an EMBL/GenBank/DDBJ whole genome shotgun (WGS) entry which is preliminary data.</text>
</comment>
<dbReference type="InterPro" id="IPR000014">
    <property type="entry name" value="PAS"/>
</dbReference>
<keyword evidence="8 12" id="KW-0472">Membrane</keyword>
<dbReference type="Pfam" id="PF00015">
    <property type="entry name" value="MCPsignal"/>
    <property type="match status" value="1"/>
</dbReference>
<accession>A0A3R7H0X7</accession>
<evidence type="ECO:0000256" key="7">
    <source>
        <dbReference type="ARBA" id="ARBA00022989"/>
    </source>
</evidence>
<evidence type="ECO:0000256" key="12">
    <source>
        <dbReference type="SAM" id="Phobius"/>
    </source>
</evidence>
<evidence type="ECO:0000259" key="14">
    <source>
        <dbReference type="PROSITE" id="PS50112"/>
    </source>
</evidence>
<dbReference type="SUPFAM" id="SSF55785">
    <property type="entry name" value="PYP-like sensor domain (PAS domain)"/>
    <property type="match status" value="1"/>
</dbReference>
<keyword evidence="7 12" id="KW-1133">Transmembrane helix</keyword>
<protein>
    <submittedName>
        <fullName evidence="15">PAS domain S-box protein</fullName>
    </submittedName>
</protein>
<comment type="similarity">
    <text evidence="9">Belongs to the methyl-accepting chemotaxis (MCP) protein family.</text>
</comment>
<evidence type="ECO:0000256" key="8">
    <source>
        <dbReference type="ARBA" id="ARBA00023136"/>
    </source>
</evidence>
<keyword evidence="5" id="KW-0997">Cell inner membrane</keyword>
<feature type="domain" description="PAS" evidence="14">
    <location>
        <begin position="25"/>
        <end position="60"/>
    </location>
</feature>
<keyword evidence="4" id="KW-0145">Chemotaxis</keyword>
<dbReference type="CDD" id="cd00130">
    <property type="entry name" value="PAS"/>
    <property type="match status" value="1"/>
</dbReference>
<dbReference type="Proteomes" id="UP000216225">
    <property type="component" value="Unassembled WGS sequence"/>
</dbReference>
<dbReference type="InterPro" id="IPR035965">
    <property type="entry name" value="PAS-like_dom_sf"/>
</dbReference>
<evidence type="ECO:0000256" key="2">
    <source>
        <dbReference type="ARBA" id="ARBA00022475"/>
    </source>
</evidence>
<dbReference type="RefSeq" id="WP_094437912.1">
    <property type="nucleotide sequence ID" value="NZ_CP181370.1"/>
</dbReference>
<dbReference type="AlphaFoldDB" id="A0A3R7H0X7"/>
<evidence type="ECO:0000256" key="5">
    <source>
        <dbReference type="ARBA" id="ARBA00022519"/>
    </source>
</evidence>
<dbReference type="EMBL" id="NKDB02000002">
    <property type="protein sequence ID" value="RKJ96337.1"/>
    <property type="molecule type" value="Genomic_DNA"/>
</dbReference>
<evidence type="ECO:0000256" key="10">
    <source>
        <dbReference type="PROSITE-ProRule" id="PRU00284"/>
    </source>
</evidence>
<reference evidence="15 16" key="1">
    <citation type="submission" date="2018-09" db="EMBL/GenBank/DDBJ databases">
        <title>Genome comparison of Alicycliphilus sp. BQ1, a polyurethanolytic bacterium, with its closest phylogenetic relatives Alicycliphilus denitrificans BC and K601, unable to attack polyurethane.</title>
        <authorList>
            <person name="Loza-Tavera H."/>
            <person name="Lozano L."/>
            <person name="Cevallos M."/>
            <person name="Maya-Lucas O."/>
            <person name="Garcia-Mena J."/>
            <person name="Hernandez J."/>
        </authorList>
    </citation>
    <scope>NUCLEOTIDE SEQUENCE [LARGE SCALE GENOMIC DNA]</scope>
    <source>
        <strain evidence="15 16">BQ1</strain>
    </source>
</reference>
<feature type="coiled-coil region" evidence="11">
    <location>
        <begin position="287"/>
        <end position="314"/>
    </location>
</feature>
<dbReference type="PROSITE" id="PS50111">
    <property type="entry name" value="CHEMOTAXIS_TRANSDUC_2"/>
    <property type="match status" value="1"/>
</dbReference>
<evidence type="ECO:0000256" key="4">
    <source>
        <dbReference type="ARBA" id="ARBA00022500"/>
    </source>
</evidence>
<evidence type="ECO:0000256" key="9">
    <source>
        <dbReference type="ARBA" id="ARBA00029447"/>
    </source>
</evidence>
<dbReference type="GO" id="GO:0005886">
    <property type="term" value="C:plasma membrane"/>
    <property type="evidence" value="ECO:0007669"/>
    <property type="project" value="UniProtKB-SubCell"/>
</dbReference>
<keyword evidence="11" id="KW-0175">Coiled coil</keyword>
<keyword evidence="6 12" id="KW-0812">Transmembrane</keyword>
<dbReference type="FunFam" id="1.10.287.950:FF:000001">
    <property type="entry name" value="Methyl-accepting chemotaxis sensory transducer"/>
    <property type="match status" value="1"/>
</dbReference>
<evidence type="ECO:0000259" key="13">
    <source>
        <dbReference type="PROSITE" id="PS50111"/>
    </source>
</evidence>
<gene>
    <name evidence="15" type="ORF">CE154_009840</name>
</gene>
<evidence type="ECO:0000313" key="16">
    <source>
        <dbReference type="Proteomes" id="UP000216225"/>
    </source>
</evidence>
<dbReference type="InterPro" id="IPR004089">
    <property type="entry name" value="MCPsignal_dom"/>
</dbReference>
<name>A0A3R7H0X7_9BURK</name>
<dbReference type="Gene3D" id="1.10.287.950">
    <property type="entry name" value="Methyl-accepting chemotaxis protein"/>
    <property type="match status" value="1"/>
</dbReference>
<dbReference type="Pfam" id="PF08447">
    <property type="entry name" value="PAS_3"/>
    <property type="match status" value="1"/>
</dbReference>
<evidence type="ECO:0000256" key="11">
    <source>
        <dbReference type="SAM" id="Coils"/>
    </source>
</evidence>
<feature type="transmembrane region" description="Helical" evidence="12">
    <location>
        <begin position="168"/>
        <end position="189"/>
    </location>
</feature>
<comment type="subcellular location">
    <subcellularLocation>
        <location evidence="1">Cell inner membrane</location>
        <topology evidence="1">Multi-pass membrane protein</topology>
    </subcellularLocation>
</comment>
<dbReference type="NCBIfam" id="TIGR00229">
    <property type="entry name" value="sensory_box"/>
    <property type="match status" value="1"/>
</dbReference>
<sequence>MRINDPVTDNEYDFPADELLMSTTDKRGLMTHCNAAFARVSGYGIDELLGQPHNLIRHPDMPPEAYKDLWATIGHGRPWSGLVKNRRKNGDYYWVRANVTPIMVDGKPQGYMSVREKPTREEVRAAEALYARIRSEREAGRPTFVLHGGQIRPLGWRNQLGKLQRAGFTLRLAALLVPLLAVALAPALLGRGGMQAAAVQAVLLLAMAGGILWCFHRRITTAIGDAQRLARDLACCNLHTPSVQAAGRHPLGLLLESLHQIQINLRAVVGDARSEIAQFGSISSEIAAGAQNLSARSEAQASNLEETAAAMEELASTVRQSSESARQVLERSAHSAQLAQRGGQAMTEVGDVVQAMEQSSRQMGQIIATIESIAFQTNILALNAAVEAARAGEQGRGFAVVAGEVRALAQRSAQAAGEIRGLIGQSNASITRCVQQMSGAGQTIVQVVESVGHVSQLMEQMESTTREQATGIGQVNDAVVELDRMTQQNVALVEQSAASARAMSGNAGILGRTLDVFQMR</sequence>
<evidence type="ECO:0000256" key="6">
    <source>
        <dbReference type="ARBA" id="ARBA00022692"/>
    </source>
</evidence>
<evidence type="ECO:0000313" key="15">
    <source>
        <dbReference type="EMBL" id="RKJ96337.1"/>
    </source>
</evidence>
<dbReference type="SMART" id="SM00283">
    <property type="entry name" value="MA"/>
    <property type="match status" value="1"/>
</dbReference>
<dbReference type="InterPro" id="IPR051310">
    <property type="entry name" value="MCP_chemotaxis"/>
</dbReference>
<dbReference type="GO" id="GO:0052131">
    <property type="term" value="P:positive aerotaxis"/>
    <property type="evidence" value="ECO:0007669"/>
    <property type="project" value="UniProtKB-ARBA"/>
</dbReference>
<dbReference type="InterPro" id="IPR013655">
    <property type="entry name" value="PAS_fold_3"/>
</dbReference>
<dbReference type="InterPro" id="IPR001610">
    <property type="entry name" value="PAC"/>
</dbReference>
<dbReference type="Gene3D" id="3.30.450.20">
    <property type="entry name" value="PAS domain"/>
    <property type="match status" value="1"/>
</dbReference>
<dbReference type="PANTHER" id="PTHR43531:SF14">
    <property type="entry name" value="METHYL-ACCEPTING CHEMOTAXIS PROTEIN I-RELATED"/>
    <property type="match status" value="1"/>
</dbReference>
<dbReference type="PRINTS" id="PR00260">
    <property type="entry name" value="CHEMTRNSDUCR"/>
</dbReference>
<dbReference type="SUPFAM" id="SSF58104">
    <property type="entry name" value="Methyl-accepting chemotaxis protein (MCP) signaling domain"/>
    <property type="match status" value="1"/>
</dbReference>
<keyword evidence="3" id="KW-0488">Methylation</keyword>
<keyword evidence="10" id="KW-0807">Transducer</keyword>
<dbReference type="PROSITE" id="PS50112">
    <property type="entry name" value="PAS"/>
    <property type="match status" value="1"/>
</dbReference>
<organism evidence="15 16">
    <name type="scientific">Alicycliphilus denitrificans</name>
    <dbReference type="NCBI Taxonomy" id="179636"/>
    <lineage>
        <taxon>Bacteria</taxon>
        <taxon>Pseudomonadati</taxon>
        <taxon>Pseudomonadota</taxon>
        <taxon>Betaproteobacteria</taxon>
        <taxon>Burkholderiales</taxon>
        <taxon>Comamonadaceae</taxon>
        <taxon>Alicycliphilus</taxon>
    </lineage>
</organism>
<proteinExistence type="inferred from homology"/>
<dbReference type="CDD" id="cd11386">
    <property type="entry name" value="MCP_signal"/>
    <property type="match status" value="1"/>
</dbReference>
<dbReference type="GO" id="GO:0007165">
    <property type="term" value="P:signal transduction"/>
    <property type="evidence" value="ECO:0007669"/>
    <property type="project" value="UniProtKB-KW"/>
</dbReference>
<dbReference type="InterPro" id="IPR004090">
    <property type="entry name" value="Chemotax_Me-accpt_rcpt"/>
</dbReference>
<evidence type="ECO:0000256" key="3">
    <source>
        <dbReference type="ARBA" id="ARBA00022481"/>
    </source>
</evidence>
<dbReference type="GO" id="GO:0004888">
    <property type="term" value="F:transmembrane signaling receptor activity"/>
    <property type="evidence" value="ECO:0007669"/>
    <property type="project" value="InterPro"/>
</dbReference>
<dbReference type="FunFam" id="3.30.450.20:FF:000046">
    <property type="entry name" value="Aerotaxis sensor receptor"/>
    <property type="match status" value="1"/>
</dbReference>
<keyword evidence="2" id="KW-1003">Cell membrane</keyword>
<feature type="domain" description="Methyl-accepting transducer" evidence="13">
    <location>
        <begin position="275"/>
        <end position="504"/>
    </location>
</feature>
<evidence type="ECO:0000256" key="1">
    <source>
        <dbReference type="ARBA" id="ARBA00004429"/>
    </source>
</evidence>